<evidence type="ECO:0008006" key="3">
    <source>
        <dbReference type="Google" id="ProtNLM"/>
    </source>
</evidence>
<sequence length="105" mass="11917">MHFGTLAHPYSAELVAKVLFTEIMLLYDVPVYIISDIDPVFTSASWQKLFHVLGSNFHMSGQALCQPAAHIEDEFIMFFHGPSHGHDLYDAIRLVTTKQLRERGV</sequence>
<protein>
    <recommendedName>
        <fullName evidence="3">Integrase catalytic domain-containing protein</fullName>
    </recommendedName>
</protein>
<organism evidence="1 2">
    <name type="scientific">Oryza meyeriana var. granulata</name>
    <dbReference type="NCBI Taxonomy" id="110450"/>
    <lineage>
        <taxon>Eukaryota</taxon>
        <taxon>Viridiplantae</taxon>
        <taxon>Streptophyta</taxon>
        <taxon>Embryophyta</taxon>
        <taxon>Tracheophyta</taxon>
        <taxon>Spermatophyta</taxon>
        <taxon>Magnoliopsida</taxon>
        <taxon>Liliopsida</taxon>
        <taxon>Poales</taxon>
        <taxon>Poaceae</taxon>
        <taxon>BOP clade</taxon>
        <taxon>Oryzoideae</taxon>
        <taxon>Oryzeae</taxon>
        <taxon>Oryzinae</taxon>
        <taxon>Oryza</taxon>
        <taxon>Oryza meyeriana</taxon>
    </lineage>
</organism>
<keyword evidence="2" id="KW-1185">Reference proteome</keyword>
<evidence type="ECO:0000313" key="2">
    <source>
        <dbReference type="Proteomes" id="UP000479710"/>
    </source>
</evidence>
<dbReference type="EMBL" id="SPHZ02000006">
    <property type="protein sequence ID" value="KAF0909839.1"/>
    <property type="molecule type" value="Genomic_DNA"/>
</dbReference>
<dbReference type="SUPFAM" id="SSF53098">
    <property type="entry name" value="Ribonuclease H-like"/>
    <property type="match status" value="1"/>
</dbReference>
<gene>
    <name evidence="1" type="ORF">E2562_000153</name>
</gene>
<dbReference type="Proteomes" id="UP000479710">
    <property type="component" value="Unassembled WGS sequence"/>
</dbReference>
<dbReference type="OrthoDB" id="784412at2759"/>
<comment type="caution">
    <text evidence="1">The sequence shown here is derived from an EMBL/GenBank/DDBJ whole genome shotgun (WGS) entry which is preliminary data.</text>
</comment>
<name>A0A6G1DBU2_9ORYZ</name>
<reference evidence="1 2" key="1">
    <citation type="submission" date="2019-11" db="EMBL/GenBank/DDBJ databases">
        <title>Whole genome sequence of Oryza granulata.</title>
        <authorList>
            <person name="Li W."/>
        </authorList>
    </citation>
    <scope>NUCLEOTIDE SEQUENCE [LARGE SCALE GENOMIC DNA]</scope>
    <source>
        <strain evidence="2">cv. Menghai</strain>
        <tissue evidence="1">Leaf</tissue>
    </source>
</reference>
<proteinExistence type="predicted"/>
<dbReference type="AlphaFoldDB" id="A0A6G1DBU2"/>
<accession>A0A6G1DBU2</accession>
<evidence type="ECO:0000313" key="1">
    <source>
        <dbReference type="EMBL" id="KAF0909839.1"/>
    </source>
</evidence>
<dbReference type="InterPro" id="IPR012337">
    <property type="entry name" value="RNaseH-like_sf"/>
</dbReference>